<accession>A0ABQ8TRV7</accession>
<keyword evidence="2" id="KW-1185">Reference proteome</keyword>
<reference evidence="1 2" key="1">
    <citation type="journal article" date="2022" name="Allergy">
        <title>Genome assembly and annotation of Periplaneta americana reveal a comprehensive cockroach allergen profile.</title>
        <authorList>
            <person name="Wang L."/>
            <person name="Xiong Q."/>
            <person name="Saelim N."/>
            <person name="Wang L."/>
            <person name="Nong W."/>
            <person name="Wan A.T."/>
            <person name="Shi M."/>
            <person name="Liu X."/>
            <person name="Cao Q."/>
            <person name="Hui J.H.L."/>
            <person name="Sookrung N."/>
            <person name="Leung T.F."/>
            <person name="Tungtrongchitr A."/>
            <person name="Tsui S.K.W."/>
        </authorList>
    </citation>
    <scope>NUCLEOTIDE SEQUENCE [LARGE SCALE GENOMIC DNA]</scope>
    <source>
        <strain evidence="1">PWHHKU_190912</strain>
    </source>
</reference>
<dbReference type="EMBL" id="JAJSOF020000003">
    <property type="protein sequence ID" value="KAJ4449018.1"/>
    <property type="molecule type" value="Genomic_DNA"/>
</dbReference>
<name>A0ABQ8TRV7_PERAM</name>
<gene>
    <name evidence="1" type="ORF">ANN_00412</name>
</gene>
<evidence type="ECO:0000313" key="1">
    <source>
        <dbReference type="EMBL" id="KAJ4449018.1"/>
    </source>
</evidence>
<comment type="caution">
    <text evidence="1">The sequence shown here is derived from an EMBL/GenBank/DDBJ whole genome shotgun (WGS) entry which is preliminary data.</text>
</comment>
<proteinExistence type="predicted"/>
<dbReference type="Proteomes" id="UP001148838">
    <property type="component" value="Unassembled WGS sequence"/>
</dbReference>
<evidence type="ECO:0000313" key="2">
    <source>
        <dbReference type="Proteomes" id="UP001148838"/>
    </source>
</evidence>
<protein>
    <submittedName>
        <fullName evidence="1">Uncharacterized protein</fullName>
    </submittedName>
</protein>
<sequence>MIDMNHRTLRSGGQLSSHLQINCLPCVTGRKEYRKEKDENTVKKRKGVTCNIYVMKDRGAGMYAIKYSRELRTVFEAIHIGSIVQTKPLDSASVLVSPPDTMLIALLSEPVSTNVRYHNIMESCLERKYSQTSICRIASGNWYCFELSKIRDIENTKKITNATNYYY</sequence>
<organism evidence="1 2">
    <name type="scientific">Periplaneta americana</name>
    <name type="common">American cockroach</name>
    <name type="synonym">Blatta americana</name>
    <dbReference type="NCBI Taxonomy" id="6978"/>
    <lineage>
        <taxon>Eukaryota</taxon>
        <taxon>Metazoa</taxon>
        <taxon>Ecdysozoa</taxon>
        <taxon>Arthropoda</taxon>
        <taxon>Hexapoda</taxon>
        <taxon>Insecta</taxon>
        <taxon>Pterygota</taxon>
        <taxon>Neoptera</taxon>
        <taxon>Polyneoptera</taxon>
        <taxon>Dictyoptera</taxon>
        <taxon>Blattodea</taxon>
        <taxon>Blattoidea</taxon>
        <taxon>Blattidae</taxon>
        <taxon>Blattinae</taxon>
        <taxon>Periplaneta</taxon>
    </lineage>
</organism>